<organism evidence="2 3">
    <name type="scientific">Coregonus suidteri</name>
    <dbReference type="NCBI Taxonomy" id="861788"/>
    <lineage>
        <taxon>Eukaryota</taxon>
        <taxon>Metazoa</taxon>
        <taxon>Chordata</taxon>
        <taxon>Craniata</taxon>
        <taxon>Vertebrata</taxon>
        <taxon>Euteleostomi</taxon>
        <taxon>Actinopterygii</taxon>
        <taxon>Neopterygii</taxon>
        <taxon>Teleostei</taxon>
        <taxon>Protacanthopterygii</taxon>
        <taxon>Salmoniformes</taxon>
        <taxon>Salmonidae</taxon>
        <taxon>Coregoninae</taxon>
        <taxon>Coregonus</taxon>
    </lineage>
</organism>
<feature type="compositionally biased region" description="Basic and acidic residues" evidence="1">
    <location>
        <begin position="784"/>
        <end position="808"/>
    </location>
</feature>
<feature type="compositionally biased region" description="Basic and acidic residues" evidence="1">
    <location>
        <begin position="566"/>
        <end position="594"/>
    </location>
</feature>
<feature type="region of interest" description="Disordered" evidence="1">
    <location>
        <begin position="182"/>
        <end position="205"/>
    </location>
</feature>
<feature type="compositionally biased region" description="Basic and acidic residues" evidence="1">
    <location>
        <begin position="274"/>
        <end position="288"/>
    </location>
</feature>
<reference evidence="2 3" key="1">
    <citation type="submission" date="2021-04" db="EMBL/GenBank/DDBJ databases">
        <authorList>
            <person name="De Guttry C."/>
            <person name="Zahm M."/>
            <person name="Klopp C."/>
            <person name="Cabau C."/>
            <person name="Louis A."/>
            <person name="Berthelot C."/>
            <person name="Parey E."/>
            <person name="Roest Crollius H."/>
            <person name="Montfort J."/>
            <person name="Robinson-Rechavi M."/>
            <person name="Bucao C."/>
            <person name="Bouchez O."/>
            <person name="Gislard M."/>
            <person name="Lluch J."/>
            <person name="Milhes M."/>
            <person name="Lampietro C."/>
            <person name="Lopez Roques C."/>
            <person name="Donnadieu C."/>
            <person name="Braasch I."/>
            <person name="Desvignes T."/>
            <person name="Postlethwait J."/>
            <person name="Bobe J."/>
            <person name="Wedekind C."/>
            <person name="Guiguen Y."/>
        </authorList>
    </citation>
    <scope>NUCLEOTIDE SEQUENCE [LARGE SCALE GENOMIC DNA]</scope>
    <source>
        <strain evidence="2">Cs_M1</strain>
        <tissue evidence="2">Blood</tissue>
    </source>
</reference>
<dbReference type="EMBL" id="JAGTTL010000011">
    <property type="protein sequence ID" value="KAK6316147.1"/>
    <property type="molecule type" value="Genomic_DNA"/>
</dbReference>
<feature type="compositionally biased region" description="Basic and acidic residues" evidence="1">
    <location>
        <begin position="723"/>
        <end position="736"/>
    </location>
</feature>
<keyword evidence="3" id="KW-1185">Reference proteome</keyword>
<evidence type="ECO:0008006" key="4">
    <source>
        <dbReference type="Google" id="ProtNLM"/>
    </source>
</evidence>
<comment type="caution">
    <text evidence="2">The sequence shown here is derived from an EMBL/GenBank/DDBJ whole genome shotgun (WGS) entry which is preliminary data.</text>
</comment>
<dbReference type="Proteomes" id="UP001356427">
    <property type="component" value="Unassembled WGS sequence"/>
</dbReference>
<evidence type="ECO:0000313" key="3">
    <source>
        <dbReference type="Proteomes" id="UP001356427"/>
    </source>
</evidence>
<feature type="compositionally biased region" description="Polar residues" evidence="1">
    <location>
        <begin position="620"/>
        <end position="631"/>
    </location>
</feature>
<feature type="region of interest" description="Disordered" evidence="1">
    <location>
        <begin position="558"/>
        <end position="898"/>
    </location>
</feature>
<feature type="region of interest" description="Disordered" evidence="1">
    <location>
        <begin position="248"/>
        <end position="417"/>
    </location>
</feature>
<feature type="compositionally biased region" description="Basic and acidic residues" evidence="1">
    <location>
        <begin position="837"/>
        <end position="858"/>
    </location>
</feature>
<feature type="compositionally biased region" description="Polar residues" evidence="1">
    <location>
        <begin position="762"/>
        <end position="781"/>
    </location>
</feature>
<evidence type="ECO:0000313" key="2">
    <source>
        <dbReference type="EMBL" id="KAK6316147.1"/>
    </source>
</evidence>
<feature type="compositionally biased region" description="Polar residues" evidence="1">
    <location>
        <begin position="865"/>
        <end position="881"/>
    </location>
</feature>
<accession>A0AAN8R771</accession>
<feature type="compositionally biased region" description="Acidic residues" evidence="1">
    <location>
        <begin position="255"/>
        <end position="271"/>
    </location>
</feature>
<feature type="compositionally biased region" description="Basic and acidic residues" evidence="1">
    <location>
        <begin position="650"/>
        <end position="663"/>
    </location>
</feature>
<evidence type="ECO:0000256" key="1">
    <source>
        <dbReference type="SAM" id="MobiDB-lite"/>
    </source>
</evidence>
<feature type="region of interest" description="Disordered" evidence="1">
    <location>
        <begin position="465"/>
        <end position="489"/>
    </location>
</feature>
<name>A0AAN8R771_9TELE</name>
<dbReference type="AlphaFoldDB" id="A0AAN8R771"/>
<feature type="compositionally biased region" description="Acidic residues" evidence="1">
    <location>
        <begin position="330"/>
        <end position="341"/>
    </location>
</feature>
<sequence length="898" mass="97320">MDTMETVECIRIDPDTLTMLEDDVDITEGVSQINDEVEDLRNSLRLAVQDEAVRPKMQCLIMDPSFSMVTVQGEDSGIQWETSSSRCSTPWGSEAEPTPTVASEFCFPINERSVSPGLGSGMAGKITFVMDEAMMVRRPRMKISSGGGCRSRADRRRRIPLPTGDDLGKLVEKPELVEVSLPNVRAKGDGEEEETTDPKEEKKQNLFRLVSEGSEILNIVVPPRLVSIDEEESQGMVDNLSYLEESTFTKPSNETIDEVFEEDNAPPEEGGDQTVEHTESSHLTRPDQTDPPGAPVAKQPRRGATSDMDYFETFTQMDEPAPGGPTIIEEGQEDEEADCGEENQQASEEPEQPQDAAPVTKDLGGSNTGVSGEEISSDHLDEVFYGGMDDMPSKNYLEVEEDAVDKSPKSPLKESGSALFGSEETVLTPIFLPSGPPKIINPTLLEEPTAMAFLYTDLYEEAVGSREGVKEEDTESMTSERSFHSRHSDREARGYLEKFVLKDETPMVELEGEPAVEEGFRTWAQELYTLNNFLSHPDDAVTKGEIQEVEHDMTDFFRTNASSSPSDDRYIPSLDKEKNHAEPVKEDKHVKADNVLKTVQEAPQPQAVDEQKTPEEENKTQGVVTDLNDTPLSDPESSSEGAGGGSVTEPHTDLDLSFKHDAPTVELQTLPSLSDSGTNQEAPKPVAPPRRKPAALPKSSLKLAPLARAQTPVKILEEGVGDGGKEEREEEKEKASPAETADEGEGDGETGQREEEKDMTSPVDSSSSFYQSQIALVSSIATDPAKEGGSKKALETEPVNAEDKKTELAEGNTEPPQAEESDSPKPETDPVLTGQDSKTEPAKGEAEPAESAKPEVEPVKGGGSSETASATTGPSQTTSSAPAPVTDPAKDSGGCIIL</sequence>
<proteinExistence type="predicted"/>
<feature type="compositionally biased region" description="Basic and acidic residues" evidence="1">
    <location>
        <begin position="609"/>
        <end position="619"/>
    </location>
</feature>
<protein>
    <recommendedName>
        <fullName evidence="4">Cardiomyopathy-associated protein 5</fullName>
    </recommendedName>
</protein>
<gene>
    <name evidence="2" type="ORF">J4Q44_G00136710</name>
</gene>
<feature type="compositionally biased region" description="Basic and acidic residues" evidence="1">
    <location>
        <begin position="750"/>
        <end position="759"/>
    </location>
</feature>
<feature type="compositionally biased region" description="Polar residues" evidence="1">
    <location>
        <begin position="666"/>
        <end position="681"/>
    </location>
</feature>